<dbReference type="PROSITE" id="PS00396">
    <property type="entry name" value="TOPO_IA_1"/>
    <property type="match status" value="1"/>
</dbReference>
<dbReference type="InterPro" id="IPR003602">
    <property type="entry name" value="Topo_IA_DNA-bd_dom"/>
</dbReference>
<evidence type="ECO:0000256" key="3">
    <source>
        <dbReference type="ARBA" id="ARBA00012891"/>
    </source>
</evidence>
<dbReference type="GO" id="GO:0003677">
    <property type="term" value="F:DNA binding"/>
    <property type="evidence" value="ECO:0007669"/>
    <property type="project" value="UniProtKB-KW"/>
</dbReference>
<dbReference type="Gene3D" id="1.10.290.10">
    <property type="entry name" value="Topoisomerase I, domain 4"/>
    <property type="match status" value="1"/>
</dbReference>
<feature type="domain" description="Topo IA-type catalytic" evidence="12">
    <location>
        <begin position="153"/>
        <end position="619"/>
    </location>
</feature>
<dbReference type="InterPro" id="IPR000380">
    <property type="entry name" value="Topo_IA"/>
</dbReference>
<evidence type="ECO:0000256" key="9">
    <source>
        <dbReference type="ARBA" id="ARBA00032235"/>
    </source>
</evidence>
<dbReference type="InterPro" id="IPR013825">
    <property type="entry name" value="Topo_IA_cen_sub2"/>
</dbReference>
<comment type="catalytic activity">
    <reaction evidence="1">
        <text>ATP-independent breakage of single-stranded DNA, followed by passage and rejoining.</text>
        <dbReference type="EC" id="5.6.2.1"/>
    </reaction>
</comment>
<evidence type="ECO:0000256" key="8">
    <source>
        <dbReference type="ARBA" id="ARBA00031985"/>
    </source>
</evidence>
<dbReference type="InterPro" id="IPR034144">
    <property type="entry name" value="TOPRIM_TopoIII"/>
</dbReference>
<keyword evidence="5" id="KW-0238">DNA-binding</keyword>
<dbReference type="SMART" id="SM00437">
    <property type="entry name" value="TOP1Ac"/>
    <property type="match status" value="1"/>
</dbReference>
<dbReference type="CDD" id="cd03362">
    <property type="entry name" value="TOPRIM_TopoIA_TopoIII"/>
    <property type="match status" value="1"/>
</dbReference>
<dbReference type="InterPro" id="IPR003601">
    <property type="entry name" value="Topo_IA_2"/>
</dbReference>
<feature type="domain" description="Toprim" evidence="11">
    <location>
        <begin position="3"/>
        <end position="136"/>
    </location>
</feature>
<accession>A0A328UIL5</accession>
<evidence type="ECO:0000256" key="10">
    <source>
        <dbReference type="ARBA" id="ARBA00032877"/>
    </source>
</evidence>
<dbReference type="GO" id="GO:0006265">
    <property type="term" value="P:DNA topological change"/>
    <property type="evidence" value="ECO:0007669"/>
    <property type="project" value="InterPro"/>
</dbReference>
<evidence type="ECO:0000313" key="13">
    <source>
        <dbReference type="EMBL" id="RAQ29834.1"/>
    </source>
</evidence>
<evidence type="ECO:0000259" key="12">
    <source>
        <dbReference type="PROSITE" id="PS52039"/>
    </source>
</evidence>
<dbReference type="GO" id="GO:0006310">
    <property type="term" value="P:DNA recombination"/>
    <property type="evidence" value="ECO:0007669"/>
    <property type="project" value="TreeGrafter"/>
</dbReference>
<dbReference type="Proteomes" id="UP000249377">
    <property type="component" value="Unassembled WGS sequence"/>
</dbReference>
<dbReference type="PROSITE" id="PS52039">
    <property type="entry name" value="TOPO_IA_2"/>
    <property type="match status" value="1"/>
</dbReference>
<evidence type="ECO:0000313" key="14">
    <source>
        <dbReference type="Proteomes" id="UP000249377"/>
    </source>
</evidence>
<dbReference type="InterPro" id="IPR023405">
    <property type="entry name" value="Topo_IA_core_domain"/>
</dbReference>
<dbReference type="PROSITE" id="PS50880">
    <property type="entry name" value="TOPRIM"/>
    <property type="match status" value="1"/>
</dbReference>
<evidence type="ECO:0000256" key="4">
    <source>
        <dbReference type="ARBA" id="ARBA00023029"/>
    </source>
</evidence>
<reference evidence="13 14" key="1">
    <citation type="submission" date="2018-06" db="EMBL/GenBank/DDBJ databases">
        <title>Noncontiguous genome sequence of Ruminococcaceae bacterium ASD2818.</title>
        <authorList>
            <person name="Chaplin A.V."/>
            <person name="Sokolova S.R."/>
            <person name="Kochetkova T.O."/>
            <person name="Goltsov A.Y."/>
            <person name="Trofimov D.Y."/>
            <person name="Efimov B.A."/>
        </authorList>
    </citation>
    <scope>NUCLEOTIDE SEQUENCE [LARGE SCALE GENOMIC DNA]</scope>
    <source>
        <strain evidence="13 14">ASD2818</strain>
    </source>
</reference>
<sequence>MSYTLVIAEKPSVAANIAAALGVKEKQDGYMEGAGYLISWCVGHLIGLAEAAAYGEQYKKWSYDSLPILPQEWKYTVAKDKDKQFKILKELMHRADVSEVVNACDAGREGELIFRFVYEMAGCKKPMRRLWISSMESEAIRRGFESLKDGREYDALFASALCRAKADWLIGINATRLFSVLYHHTLNVGRVQTPTLKMLVDRDAAITRFKREKYYHVRLAIGGAEAVSERISDTQKAKVLKTACETSQAVCVSVVKEKKAITPPKLFDLTSLQREANRLFGYTAKQTLDLAQALYEKRLLTYPRTDSVFLTDDMGDTAAQIAALLCSKLPFMAGAEFNPGVSRMLDSKKVSDHHAIIPTMELAKADFAALPESERNILTLAGVRLLFAAAEPHIYEAVTAVFSCAGTEFTAKGKTVLAAGWKELERRYRATLKAKPDADEDEAAGLALEVPDFAEGQQFDNPAATVTEHDTTPPKQHTEATLLSAMERAGNEETDPKYRAPAKSQDFVGKGGATEQNEYPALDGCSEAEFATTQRRGLGTPATRAAIIEKLIKGGFIQRKGKQLLPTKDGNNLICVLPETLTSPQLTAEWENKLTQIAKGTAAPEDFMRGIEDMARELVKTYPFLSDKDKGLFKEEKQAIGKCPRCGGDVYEGKKNYYCSNKDCAFVMWKNDRFFEERKITFTPKIAAELLKSGKAKVKKLYSPKTGKTYDGTIVLADTGGKYVNYRISVQRDREVTQQA</sequence>
<dbReference type="Gene3D" id="1.10.460.10">
    <property type="entry name" value="Topoisomerase I, domain 2"/>
    <property type="match status" value="1"/>
</dbReference>
<protein>
    <recommendedName>
        <fullName evidence="3">DNA topoisomerase</fullName>
        <ecNumber evidence="3">5.6.2.1</ecNumber>
    </recommendedName>
    <alternativeName>
        <fullName evidence="10">Omega-protein</fullName>
    </alternativeName>
    <alternativeName>
        <fullName evidence="9">Relaxing enzyme</fullName>
    </alternativeName>
    <alternativeName>
        <fullName evidence="7">Swivelase</fullName>
    </alternativeName>
    <alternativeName>
        <fullName evidence="8">Untwisting enzyme</fullName>
    </alternativeName>
</protein>
<dbReference type="Gene3D" id="2.70.20.10">
    <property type="entry name" value="Topoisomerase I, domain 3"/>
    <property type="match status" value="1"/>
</dbReference>
<keyword evidence="14" id="KW-1185">Reference proteome</keyword>
<organism evidence="13 14">
    <name type="scientific">Hydrogeniiclostridium mannosilyticum</name>
    <dbReference type="NCBI Taxonomy" id="2764322"/>
    <lineage>
        <taxon>Bacteria</taxon>
        <taxon>Bacillati</taxon>
        <taxon>Bacillota</taxon>
        <taxon>Clostridia</taxon>
        <taxon>Eubacteriales</taxon>
        <taxon>Acutalibacteraceae</taxon>
        <taxon>Hydrogeniiclostridium</taxon>
    </lineage>
</organism>
<dbReference type="CDD" id="cd00186">
    <property type="entry name" value="TOP1Ac"/>
    <property type="match status" value="1"/>
</dbReference>
<dbReference type="GO" id="GO:0043597">
    <property type="term" value="C:cytoplasmic replication fork"/>
    <property type="evidence" value="ECO:0007669"/>
    <property type="project" value="TreeGrafter"/>
</dbReference>
<dbReference type="Pfam" id="PF01131">
    <property type="entry name" value="Topoisom_bac"/>
    <property type="match status" value="1"/>
</dbReference>
<comment type="similarity">
    <text evidence="2">Belongs to the type IA topoisomerase family.</text>
</comment>
<evidence type="ECO:0000256" key="1">
    <source>
        <dbReference type="ARBA" id="ARBA00000213"/>
    </source>
</evidence>
<name>A0A328UIL5_9FIRM</name>
<dbReference type="SMART" id="SM00436">
    <property type="entry name" value="TOP1Bc"/>
    <property type="match status" value="1"/>
</dbReference>
<dbReference type="InterPro" id="IPR013826">
    <property type="entry name" value="Topo_IA_cen_sub3"/>
</dbReference>
<dbReference type="InterPro" id="IPR013497">
    <property type="entry name" value="Topo_IA_cen"/>
</dbReference>
<dbReference type="PANTHER" id="PTHR11390">
    <property type="entry name" value="PROKARYOTIC DNA TOPOISOMERASE"/>
    <property type="match status" value="1"/>
</dbReference>
<dbReference type="PANTHER" id="PTHR11390:SF21">
    <property type="entry name" value="DNA TOPOISOMERASE 3-ALPHA"/>
    <property type="match status" value="1"/>
</dbReference>
<dbReference type="InterPro" id="IPR013824">
    <property type="entry name" value="Topo_IA_cen_sub1"/>
</dbReference>
<dbReference type="SUPFAM" id="SSF56712">
    <property type="entry name" value="Prokaryotic type I DNA topoisomerase"/>
    <property type="match status" value="1"/>
</dbReference>
<dbReference type="InterPro" id="IPR023406">
    <property type="entry name" value="Topo_IA_AS"/>
</dbReference>
<keyword evidence="6 13" id="KW-0413">Isomerase</keyword>
<dbReference type="GO" id="GO:0006281">
    <property type="term" value="P:DNA repair"/>
    <property type="evidence" value="ECO:0007669"/>
    <property type="project" value="TreeGrafter"/>
</dbReference>
<dbReference type="AlphaFoldDB" id="A0A328UIL5"/>
<dbReference type="Pfam" id="PF01751">
    <property type="entry name" value="Toprim"/>
    <property type="match status" value="1"/>
</dbReference>
<dbReference type="SMART" id="SM00493">
    <property type="entry name" value="TOPRIM"/>
    <property type="match status" value="1"/>
</dbReference>
<dbReference type="InterPro" id="IPR006171">
    <property type="entry name" value="TOPRIM_dom"/>
</dbReference>
<dbReference type="EMBL" id="QLYR01000002">
    <property type="protein sequence ID" value="RAQ29834.1"/>
    <property type="molecule type" value="Genomic_DNA"/>
</dbReference>
<dbReference type="PRINTS" id="PR00417">
    <property type="entry name" value="PRTPISMRASEI"/>
</dbReference>
<evidence type="ECO:0000256" key="5">
    <source>
        <dbReference type="ARBA" id="ARBA00023125"/>
    </source>
</evidence>
<dbReference type="EC" id="5.6.2.1" evidence="3"/>
<dbReference type="Gene3D" id="3.40.50.140">
    <property type="match status" value="1"/>
</dbReference>
<evidence type="ECO:0000256" key="2">
    <source>
        <dbReference type="ARBA" id="ARBA00009446"/>
    </source>
</evidence>
<keyword evidence="4" id="KW-0799">Topoisomerase</keyword>
<dbReference type="GO" id="GO:0003917">
    <property type="term" value="F:DNA topoisomerase type I (single strand cut, ATP-independent) activity"/>
    <property type="evidence" value="ECO:0007669"/>
    <property type="project" value="UniProtKB-EC"/>
</dbReference>
<evidence type="ECO:0000259" key="11">
    <source>
        <dbReference type="PROSITE" id="PS50880"/>
    </source>
</evidence>
<dbReference type="RefSeq" id="WP_112332250.1">
    <property type="nucleotide sequence ID" value="NZ_QLYR01000002.1"/>
</dbReference>
<evidence type="ECO:0000256" key="7">
    <source>
        <dbReference type="ARBA" id="ARBA00030003"/>
    </source>
</evidence>
<comment type="caution">
    <text evidence="13">The sequence shown here is derived from an EMBL/GenBank/DDBJ whole genome shotgun (WGS) entry which is preliminary data.</text>
</comment>
<gene>
    <name evidence="13" type="ORF">DPQ25_05960</name>
</gene>
<evidence type="ECO:0000256" key="6">
    <source>
        <dbReference type="ARBA" id="ARBA00023235"/>
    </source>
</evidence>
<proteinExistence type="inferred from homology"/>